<evidence type="ECO:0000256" key="4">
    <source>
        <dbReference type="ARBA" id="ARBA00022525"/>
    </source>
</evidence>
<dbReference type="GO" id="GO:0005615">
    <property type="term" value="C:extracellular space"/>
    <property type="evidence" value="ECO:0007669"/>
    <property type="project" value="TreeGrafter"/>
</dbReference>
<keyword evidence="7" id="KW-1015">Disulfide bond</keyword>
<feature type="signal peptide" evidence="9">
    <location>
        <begin position="1"/>
        <end position="25"/>
    </location>
</feature>
<dbReference type="InterPro" id="IPR002223">
    <property type="entry name" value="Kunitz_BPTI"/>
</dbReference>
<keyword evidence="9" id="KW-0732">Signal</keyword>
<comment type="similarity">
    <text evidence="3">Belongs to the venom Kunitz-type family. Sea anemone type 2 potassium channel toxin subfamily.</text>
</comment>
<evidence type="ECO:0000313" key="11">
    <source>
        <dbReference type="Proteomes" id="UP000515163"/>
    </source>
</evidence>
<dbReference type="Proteomes" id="UP000515163">
    <property type="component" value="Unplaced"/>
</dbReference>
<dbReference type="PROSITE" id="PS50279">
    <property type="entry name" value="BPTI_KUNITZ_2"/>
    <property type="match status" value="1"/>
</dbReference>
<dbReference type="SUPFAM" id="SSF57362">
    <property type="entry name" value="BPTI-like"/>
    <property type="match status" value="1"/>
</dbReference>
<accession>A0A6P8HKE5</accession>
<evidence type="ECO:0000313" key="12">
    <source>
        <dbReference type="RefSeq" id="XP_031556844.1"/>
    </source>
</evidence>
<evidence type="ECO:0000256" key="2">
    <source>
        <dbReference type="ARBA" id="ARBA00004613"/>
    </source>
</evidence>
<keyword evidence="5" id="KW-0646">Protease inhibitor</keyword>
<evidence type="ECO:0000256" key="9">
    <source>
        <dbReference type="SAM" id="SignalP"/>
    </source>
</evidence>
<dbReference type="AlphaFoldDB" id="A0A6P8HKE5"/>
<dbReference type="PANTHER" id="PTHR10083">
    <property type="entry name" value="KUNITZ-TYPE PROTEASE INHIBITOR-RELATED"/>
    <property type="match status" value="1"/>
</dbReference>
<gene>
    <name evidence="12" type="primary">LOC116293542</name>
</gene>
<evidence type="ECO:0000259" key="10">
    <source>
        <dbReference type="PROSITE" id="PS50279"/>
    </source>
</evidence>
<dbReference type="PRINTS" id="PR00759">
    <property type="entry name" value="BASICPTASE"/>
</dbReference>
<dbReference type="PANTHER" id="PTHR10083:SF328">
    <property type="entry name" value="TISSUE FACTOR PATHWAY INHIBITOR"/>
    <property type="match status" value="1"/>
</dbReference>
<dbReference type="CDD" id="cd22638">
    <property type="entry name" value="Kunitz_amblin-like"/>
    <property type="match status" value="1"/>
</dbReference>
<keyword evidence="11" id="KW-1185">Reference proteome</keyword>
<evidence type="ECO:0000256" key="8">
    <source>
        <dbReference type="ARBA" id="ARBA00023331"/>
    </source>
</evidence>
<organism evidence="11 12">
    <name type="scientific">Actinia tenebrosa</name>
    <name type="common">Australian red waratah sea anemone</name>
    <dbReference type="NCBI Taxonomy" id="6105"/>
    <lineage>
        <taxon>Eukaryota</taxon>
        <taxon>Metazoa</taxon>
        <taxon>Cnidaria</taxon>
        <taxon>Anthozoa</taxon>
        <taxon>Hexacorallia</taxon>
        <taxon>Actiniaria</taxon>
        <taxon>Actiniidae</taxon>
        <taxon>Actinia</taxon>
    </lineage>
</organism>
<name>A0A6P8HKE5_ACTTE</name>
<dbReference type="RefSeq" id="XP_031556844.1">
    <property type="nucleotide sequence ID" value="XM_031700984.1"/>
</dbReference>
<dbReference type="KEGG" id="aten:116293542"/>
<dbReference type="GO" id="GO:0004867">
    <property type="term" value="F:serine-type endopeptidase inhibitor activity"/>
    <property type="evidence" value="ECO:0007669"/>
    <property type="project" value="UniProtKB-KW"/>
</dbReference>
<dbReference type="GeneID" id="116293542"/>
<feature type="domain" description="BPTI/Kunitz inhibitor" evidence="10">
    <location>
        <begin position="29"/>
        <end position="81"/>
    </location>
</feature>
<evidence type="ECO:0000256" key="5">
    <source>
        <dbReference type="ARBA" id="ARBA00022690"/>
    </source>
</evidence>
<evidence type="ECO:0000256" key="3">
    <source>
        <dbReference type="ARBA" id="ARBA00007226"/>
    </source>
</evidence>
<reference evidence="12" key="1">
    <citation type="submission" date="2025-08" db="UniProtKB">
        <authorList>
            <consortium name="RefSeq"/>
        </authorList>
    </citation>
    <scope>IDENTIFICATION</scope>
</reference>
<dbReference type="Gene3D" id="4.10.410.10">
    <property type="entry name" value="Pancreatic trypsin inhibitor Kunitz domain"/>
    <property type="match status" value="1"/>
</dbReference>
<dbReference type="InterPro" id="IPR036880">
    <property type="entry name" value="Kunitz_BPTI_sf"/>
</dbReference>
<proteinExistence type="inferred from homology"/>
<evidence type="ECO:0000256" key="1">
    <source>
        <dbReference type="ARBA" id="ARBA00004532"/>
    </source>
</evidence>
<sequence>MSSRRNLLFIIVFILNFLVNKMANSEDICLLPPETGFCRAMIPRWYYQPDTGKCKRFTWGGCPMGSNDNRFELQSQCIDTCGALSCSKKYQALGCYANQLFVSDQPLGIELLNERDMENKAFNGTLIDWLRWNQYLPSLLCRCAERASGHGYETFAIHNFGVCWGIKEHQANMLNKTGQCWDRFYGQQCSSIGDFCTGGPSTYYYYKLT</sequence>
<evidence type="ECO:0000256" key="7">
    <source>
        <dbReference type="ARBA" id="ARBA00023157"/>
    </source>
</evidence>
<keyword evidence="8" id="KW-0166">Nematocyst</keyword>
<protein>
    <submittedName>
        <fullName evidence="12">Uncharacterized protein LOC116293542</fullName>
    </submittedName>
</protein>
<dbReference type="SMART" id="SM00131">
    <property type="entry name" value="KU"/>
    <property type="match status" value="1"/>
</dbReference>
<keyword evidence="4" id="KW-0964">Secreted</keyword>
<dbReference type="OrthoDB" id="4473401at2759"/>
<dbReference type="InterPro" id="IPR050098">
    <property type="entry name" value="TFPI/VKTCI-like"/>
</dbReference>
<keyword evidence="6" id="KW-0722">Serine protease inhibitor</keyword>
<comment type="subcellular location">
    <subcellularLocation>
        <location evidence="1">Nematocyst</location>
    </subcellularLocation>
    <subcellularLocation>
        <location evidence="2">Secreted</location>
    </subcellularLocation>
</comment>
<dbReference type="Pfam" id="PF00014">
    <property type="entry name" value="Kunitz_BPTI"/>
    <property type="match status" value="1"/>
</dbReference>
<evidence type="ECO:0000256" key="6">
    <source>
        <dbReference type="ARBA" id="ARBA00022900"/>
    </source>
</evidence>
<dbReference type="InParanoid" id="A0A6P8HKE5"/>
<feature type="chain" id="PRO_5027829016" evidence="9">
    <location>
        <begin position="26"/>
        <end position="209"/>
    </location>
</feature>
<dbReference type="GO" id="GO:0042151">
    <property type="term" value="C:nematocyst"/>
    <property type="evidence" value="ECO:0007669"/>
    <property type="project" value="UniProtKB-SubCell"/>
</dbReference>